<sequence>MSKDCSNYKYISLFFRLSLSACSSPQNIPEQLTESLTSLRDLTPFVSKDGSESSEGNVSAPLSEQIKPKEEESSDADSNSCTLRNQDMTLLESEGKLCNSVEESESNDDSGSCPAMNKSADSAVQMTHTLEFSDCGDTPALSNNIKEFSDNEETVLVSSELMDFSDHEEIPAVTKNVMDFSESLKLSSVSKQTVEISDKEESQQSETKQHVIRNDSLLLELDTVATSTTDPDLLFPATVYPVSSSIVSEEQIFDLPVLDLDVKPATPMPPAVSLKLKTPENQHSETEVLKKVMSPTKIKDMNLNLVFEDLMISTVLSVLLQGTIINSKARAENVDNNVKAISEEAPFLFLSKEQPFSVNRVEDQLPVVETLCKETISDITNTPQSTCNEEISVLSEDHPKELACGTSTFSDVN</sequence>
<gene>
    <name evidence="2" type="ORF">NDU88_002284</name>
</gene>
<dbReference type="EMBL" id="JANPWB010000014">
    <property type="protein sequence ID" value="KAJ1097157.1"/>
    <property type="molecule type" value="Genomic_DNA"/>
</dbReference>
<feature type="compositionally biased region" description="Polar residues" evidence="1">
    <location>
        <begin position="53"/>
        <end position="62"/>
    </location>
</feature>
<comment type="caution">
    <text evidence="2">The sequence shown here is derived from an EMBL/GenBank/DDBJ whole genome shotgun (WGS) entry which is preliminary data.</text>
</comment>
<evidence type="ECO:0000313" key="3">
    <source>
        <dbReference type="Proteomes" id="UP001066276"/>
    </source>
</evidence>
<organism evidence="2 3">
    <name type="scientific">Pleurodeles waltl</name>
    <name type="common">Iberian ribbed newt</name>
    <dbReference type="NCBI Taxonomy" id="8319"/>
    <lineage>
        <taxon>Eukaryota</taxon>
        <taxon>Metazoa</taxon>
        <taxon>Chordata</taxon>
        <taxon>Craniata</taxon>
        <taxon>Vertebrata</taxon>
        <taxon>Euteleostomi</taxon>
        <taxon>Amphibia</taxon>
        <taxon>Batrachia</taxon>
        <taxon>Caudata</taxon>
        <taxon>Salamandroidea</taxon>
        <taxon>Salamandridae</taxon>
        <taxon>Pleurodelinae</taxon>
        <taxon>Pleurodeles</taxon>
    </lineage>
</organism>
<proteinExistence type="predicted"/>
<feature type="region of interest" description="Disordered" evidence="1">
    <location>
        <begin position="44"/>
        <end position="81"/>
    </location>
</feature>
<dbReference type="Proteomes" id="UP001066276">
    <property type="component" value="Chromosome 10"/>
</dbReference>
<name>A0AAV7M3N7_PLEWA</name>
<accession>A0AAV7M3N7</accession>
<evidence type="ECO:0000256" key="1">
    <source>
        <dbReference type="SAM" id="MobiDB-lite"/>
    </source>
</evidence>
<keyword evidence="3" id="KW-1185">Reference proteome</keyword>
<dbReference type="AlphaFoldDB" id="A0AAV7M3N7"/>
<feature type="region of interest" description="Disordered" evidence="1">
    <location>
        <begin position="98"/>
        <end position="118"/>
    </location>
</feature>
<evidence type="ECO:0000313" key="2">
    <source>
        <dbReference type="EMBL" id="KAJ1097157.1"/>
    </source>
</evidence>
<reference evidence="2" key="1">
    <citation type="journal article" date="2022" name="bioRxiv">
        <title>Sequencing and chromosome-scale assembly of the giantPleurodeles waltlgenome.</title>
        <authorList>
            <person name="Brown T."/>
            <person name="Elewa A."/>
            <person name="Iarovenko S."/>
            <person name="Subramanian E."/>
            <person name="Araus A.J."/>
            <person name="Petzold A."/>
            <person name="Susuki M."/>
            <person name="Suzuki K.-i.T."/>
            <person name="Hayashi T."/>
            <person name="Toyoda A."/>
            <person name="Oliveira C."/>
            <person name="Osipova E."/>
            <person name="Leigh N.D."/>
            <person name="Simon A."/>
            <person name="Yun M.H."/>
        </authorList>
    </citation>
    <scope>NUCLEOTIDE SEQUENCE</scope>
    <source>
        <strain evidence="2">20211129_DDA</strain>
        <tissue evidence="2">Liver</tissue>
    </source>
</reference>
<protein>
    <submittedName>
        <fullName evidence="2">Uncharacterized protein</fullName>
    </submittedName>
</protein>